<dbReference type="Proteomes" id="UP000015106">
    <property type="component" value="Chromosome 7"/>
</dbReference>
<feature type="region of interest" description="Disordered" evidence="1">
    <location>
        <begin position="430"/>
        <end position="538"/>
    </location>
</feature>
<feature type="region of interest" description="Disordered" evidence="1">
    <location>
        <begin position="1"/>
        <end position="23"/>
    </location>
</feature>
<organism evidence="3 4">
    <name type="scientific">Triticum urartu</name>
    <name type="common">Red wild einkorn</name>
    <name type="synonym">Crithodium urartu</name>
    <dbReference type="NCBI Taxonomy" id="4572"/>
    <lineage>
        <taxon>Eukaryota</taxon>
        <taxon>Viridiplantae</taxon>
        <taxon>Streptophyta</taxon>
        <taxon>Embryophyta</taxon>
        <taxon>Tracheophyta</taxon>
        <taxon>Spermatophyta</taxon>
        <taxon>Magnoliopsida</taxon>
        <taxon>Liliopsida</taxon>
        <taxon>Poales</taxon>
        <taxon>Poaceae</taxon>
        <taxon>BOP clade</taxon>
        <taxon>Pooideae</taxon>
        <taxon>Triticodae</taxon>
        <taxon>Triticeae</taxon>
        <taxon>Triticinae</taxon>
        <taxon>Triticum</taxon>
    </lineage>
</organism>
<feature type="region of interest" description="Disordered" evidence="1">
    <location>
        <begin position="343"/>
        <end position="377"/>
    </location>
</feature>
<feature type="compositionally biased region" description="Basic and acidic residues" evidence="1">
    <location>
        <begin position="456"/>
        <end position="467"/>
    </location>
</feature>
<dbReference type="Pfam" id="PF14214">
    <property type="entry name" value="Helitron_like_N"/>
    <property type="match status" value="1"/>
</dbReference>
<sequence length="1328" mass="152193">MGNARSKAGEHEQEDGIATDQTSVKHAKEYNANLIPVDEQVDAIRAIEPAPTSVTKMKDGNPNIISIAADVDPFYTTETEGPERVRPGYHDDGQTLTPTASLTLHHAIHNMQLRDNSQDDTASEHHETLSLNNECKKYADNARAEYNARKRAAYRIKRNEDIVSLQNENQPVVAKSDHRDLINARRRAAYRNKLSDVLGNQQVIGKSARRQSLCDITNVLKDRERTKPNVQDENALALQSSAFSHDASTFSITTTGLSGLVNENESQDAVANQYYTQETEDRTEAERKRDHRNALRRASYRRKKLPNVLDEIAKTLVLTDNPTNSESFPSSNTVSSGIICDTEHQEAEHKTEEERKRDHRNALRRASYRRKKQSTVQVEHAHNLHLLGNHTSSNYTSFPNDASAFPDSTEVSTGIVNDIELQDGILNDIQETNERTEEEERKRDHRNALRRAAYWRNKDKRIQDQNKHASATSDDQNSPSITELTKEGATCPPSTLHASVIQDTVLARRQTNNERKRNLTNDQREAKNARSRACHQKRSDELTFEVKEIMNEKRRERSVQRRKSMSANEKGESSAQRKANYDRRKKTPCKECIAIPLTDLANSDSECLTCPSRASPVSQAAKDDSSDDDPGTNMPTYSAGATEDIYVFQSGTMRHEQEAHELIDEEYYMFCNEGSDNDILDDEEEASKSTDKLSEIDPFDTVYSNIPDSTHVLKLDENCKHCMARKFESETDGFCCRNGQIQLKQQEPIPELKRLWSSMDADSRHFRENIRFFNGHFAFTTLGVSLDENYTNMRSGVYTFRAHGTIYHNVHSFGPSSRPEHLQLYFYDDDPNLDHRKAATKQLDQDVVKRLVDILKQNPYSQQFRSLGAHKDNLDDYRIDLNTDKRLDQRRYNRPVSSEVAAIWVEGTDLAKRFDRKITLCGNNDERHSIRVTSGAYDPLSYPLFYPMGELGWHPKLPKRNVDWDVVQNPRLSHDDEDDAEGNSRLCVSVRDYYCYMLQTRPAIFNPILCGARLLQQWAVDMYIKIESCRLRWYRKNQTQIRADLYKGVVDAITSGETRASAVGKRIVLPGTFPGGDRDMKKRHMDAMAIVHTYGKPDIFLTMTCNPKWEEITNELLPGQTVQDRPDIVARVFYGKLEAMKDLLLKKMVLGVVVAYVYVVEFQKRGLPHAHFLLIMDSNYKLLVPEQYDRLISAELPDKQKYPELYAMVVKHMMHGPCGALNPKNVCMQDNECKCRYPRPFNENTIQGKDSYPVYRRRDDGRCAKVRGKMLDNRWVVPYNPYLLRMFNCHINVEVCSSIKAVKYIYKYIYKGHDKASFSIDQPDADGN</sequence>
<dbReference type="InterPro" id="IPR025476">
    <property type="entry name" value="Helitron_helicase-like"/>
</dbReference>
<feature type="compositionally biased region" description="Basic and acidic residues" evidence="1">
    <location>
        <begin position="432"/>
        <end position="442"/>
    </location>
</feature>
<dbReference type="EnsemblPlants" id="TuG1812G0700005797.01.T03">
    <property type="protein sequence ID" value="TuG1812G0700005797.01.T03"/>
    <property type="gene ID" value="TuG1812G0700005797.01"/>
</dbReference>
<feature type="compositionally biased region" description="Basic and acidic residues" evidence="1">
    <location>
        <begin position="511"/>
        <end position="528"/>
    </location>
</feature>
<evidence type="ECO:0000256" key="1">
    <source>
        <dbReference type="SAM" id="MobiDB-lite"/>
    </source>
</evidence>
<protein>
    <recommendedName>
        <fullName evidence="2">Helitron helicase-like domain-containing protein</fullName>
    </recommendedName>
</protein>
<feature type="domain" description="Helitron helicase-like" evidence="2">
    <location>
        <begin position="993"/>
        <end position="1174"/>
    </location>
</feature>
<reference evidence="4" key="1">
    <citation type="journal article" date="2013" name="Nature">
        <title>Draft genome of the wheat A-genome progenitor Triticum urartu.</title>
        <authorList>
            <person name="Ling H.Q."/>
            <person name="Zhao S."/>
            <person name="Liu D."/>
            <person name="Wang J."/>
            <person name="Sun H."/>
            <person name="Zhang C."/>
            <person name="Fan H."/>
            <person name="Li D."/>
            <person name="Dong L."/>
            <person name="Tao Y."/>
            <person name="Gao C."/>
            <person name="Wu H."/>
            <person name="Li Y."/>
            <person name="Cui Y."/>
            <person name="Guo X."/>
            <person name="Zheng S."/>
            <person name="Wang B."/>
            <person name="Yu K."/>
            <person name="Liang Q."/>
            <person name="Yang W."/>
            <person name="Lou X."/>
            <person name="Chen J."/>
            <person name="Feng M."/>
            <person name="Jian J."/>
            <person name="Zhang X."/>
            <person name="Luo G."/>
            <person name="Jiang Y."/>
            <person name="Liu J."/>
            <person name="Wang Z."/>
            <person name="Sha Y."/>
            <person name="Zhang B."/>
            <person name="Wu H."/>
            <person name="Tang D."/>
            <person name="Shen Q."/>
            <person name="Xue P."/>
            <person name="Zou S."/>
            <person name="Wang X."/>
            <person name="Liu X."/>
            <person name="Wang F."/>
            <person name="Yang Y."/>
            <person name="An X."/>
            <person name="Dong Z."/>
            <person name="Zhang K."/>
            <person name="Zhang X."/>
            <person name="Luo M.C."/>
            <person name="Dvorak J."/>
            <person name="Tong Y."/>
            <person name="Wang J."/>
            <person name="Yang H."/>
            <person name="Li Z."/>
            <person name="Wang D."/>
            <person name="Zhang A."/>
            <person name="Wang J."/>
        </authorList>
    </citation>
    <scope>NUCLEOTIDE SEQUENCE</scope>
    <source>
        <strain evidence="4">cv. G1812</strain>
    </source>
</reference>
<accession>A0A8R7RAX3</accession>
<feature type="compositionally biased region" description="Polar residues" evidence="1">
    <location>
        <begin position="468"/>
        <end position="483"/>
    </location>
</feature>
<reference evidence="3" key="3">
    <citation type="submission" date="2022-06" db="UniProtKB">
        <authorList>
            <consortium name="EnsemblPlants"/>
        </authorList>
    </citation>
    <scope>IDENTIFICATION</scope>
</reference>
<name>A0A8R7RAX3_TRIUA</name>
<feature type="compositionally biased region" description="Basic residues" evidence="1">
    <location>
        <begin position="289"/>
        <end position="299"/>
    </location>
</feature>
<reference evidence="3" key="2">
    <citation type="submission" date="2018-03" db="EMBL/GenBank/DDBJ databases">
        <title>The Triticum urartu genome reveals the dynamic nature of wheat genome evolution.</title>
        <authorList>
            <person name="Ling H."/>
            <person name="Ma B."/>
            <person name="Shi X."/>
            <person name="Liu H."/>
            <person name="Dong L."/>
            <person name="Sun H."/>
            <person name="Cao Y."/>
            <person name="Gao Q."/>
            <person name="Zheng S."/>
            <person name="Li Y."/>
            <person name="Yu Y."/>
            <person name="Du H."/>
            <person name="Qi M."/>
            <person name="Li Y."/>
            <person name="Yu H."/>
            <person name="Cui Y."/>
            <person name="Wang N."/>
            <person name="Chen C."/>
            <person name="Wu H."/>
            <person name="Zhao Y."/>
            <person name="Zhang J."/>
            <person name="Li Y."/>
            <person name="Zhou W."/>
            <person name="Zhang B."/>
            <person name="Hu W."/>
            <person name="Eijk M."/>
            <person name="Tang J."/>
            <person name="Witsenboer H."/>
            <person name="Zhao S."/>
            <person name="Li Z."/>
            <person name="Zhang A."/>
            <person name="Wang D."/>
            <person name="Liang C."/>
        </authorList>
    </citation>
    <scope>NUCLEOTIDE SEQUENCE [LARGE SCALE GENOMIC DNA]</scope>
    <source>
        <strain evidence="3">cv. G1812</strain>
    </source>
</reference>
<feature type="region of interest" description="Disordered" evidence="1">
    <location>
        <begin position="552"/>
        <end position="582"/>
    </location>
</feature>
<evidence type="ECO:0000313" key="3">
    <source>
        <dbReference type="EnsemblPlants" id="TuG1812G0700005797.01.T03"/>
    </source>
</evidence>
<evidence type="ECO:0000313" key="4">
    <source>
        <dbReference type="Proteomes" id="UP000015106"/>
    </source>
</evidence>
<evidence type="ECO:0000259" key="2">
    <source>
        <dbReference type="Pfam" id="PF14214"/>
    </source>
</evidence>
<dbReference type="PANTHER" id="PTHR45786">
    <property type="entry name" value="DNA BINDING PROTEIN-LIKE"/>
    <property type="match status" value="1"/>
</dbReference>
<feature type="compositionally biased region" description="Basic and acidic residues" evidence="1">
    <location>
        <begin position="279"/>
        <end position="288"/>
    </location>
</feature>
<proteinExistence type="predicted"/>
<feature type="region of interest" description="Disordered" evidence="1">
    <location>
        <begin position="611"/>
        <end position="638"/>
    </location>
</feature>
<dbReference type="PANTHER" id="PTHR45786:SF68">
    <property type="entry name" value="OS02G0701800 PROTEIN"/>
    <property type="match status" value="1"/>
</dbReference>
<feature type="region of interest" description="Disordered" evidence="1">
    <location>
        <begin position="275"/>
        <end position="299"/>
    </location>
</feature>
<feature type="compositionally biased region" description="Basic residues" evidence="1">
    <location>
        <begin position="357"/>
        <end position="373"/>
    </location>
</feature>
<keyword evidence="4" id="KW-1185">Reference proteome</keyword>
<feature type="compositionally biased region" description="Basic and acidic residues" evidence="1">
    <location>
        <begin position="343"/>
        <end position="356"/>
    </location>
</feature>
<dbReference type="Gramene" id="TuG1812G0700005797.01.T03">
    <property type="protein sequence ID" value="TuG1812G0700005797.01.T03"/>
    <property type="gene ID" value="TuG1812G0700005797.01"/>
</dbReference>